<keyword evidence="3 4" id="KW-0808">Transferase</keyword>
<dbReference type="STRING" id="151549.A0A4C1VUV5"/>
<accession>A0A4C1VUV5</accession>
<dbReference type="FunFam" id="3.40.50.2000:FF:000050">
    <property type="entry name" value="UDP-glucuronosyltransferase"/>
    <property type="match status" value="1"/>
</dbReference>
<gene>
    <name evidence="6" type="primary">Ugt2b15</name>
    <name evidence="6" type="ORF">EVAR_25787_1</name>
</gene>
<organism evidence="6 7">
    <name type="scientific">Eumeta variegata</name>
    <name type="common">Bagworm moth</name>
    <name type="synonym">Eumeta japonica</name>
    <dbReference type="NCBI Taxonomy" id="151549"/>
    <lineage>
        <taxon>Eukaryota</taxon>
        <taxon>Metazoa</taxon>
        <taxon>Ecdysozoa</taxon>
        <taxon>Arthropoda</taxon>
        <taxon>Hexapoda</taxon>
        <taxon>Insecta</taxon>
        <taxon>Pterygota</taxon>
        <taxon>Neoptera</taxon>
        <taxon>Endopterygota</taxon>
        <taxon>Lepidoptera</taxon>
        <taxon>Glossata</taxon>
        <taxon>Ditrysia</taxon>
        <taxon>Tineoidea</taxon>
        <taxon>Psychidae</taxon>
        <taxon>Oiketicinae</taxon>
        <taxon>Eumeta</taxon>
    </lineage>
</organism>
<protein>
    <recommendedName>
        <fullName evidence="5">UDP-glucuronosyltransferase</fullName>
        <ecNumber evidence="5">2.4.1.17</ecNumber>
    </recommendedName>
</protein>
<sequence>MAVESHFDCKEKEYFLGGLKVTYITPFPREDPPPNLHQVVLNYPDEVLPSKILNMENILSDKPNINDLDKMLDFIFNVFEHALRHENVQKLMTDQNENFDVAVIEWLYGEVSAGFAALFQCPLIWSSSLDPHWLILQLVDEAANPSYVPDILSNNLPPFTFSQRVQELWTQISTSMTMKSFDKKYTALYNEVFVPAGNRKGILMPPYEEVKYNASLVISNSHVSLGEPVRLPQNFIPVGGYHINTKPKPLPKVINAVHGDPPFRRSHQCMADHLVKDRILGKREDLQKLMDDARNGVIYFSMGSNLKSKDLPDKMKRDFLEMFGQLNQTVIWKFEDALSGLPKNVHILKWAPQQSILAHPNCILFITHGGLLSTTETVHFGVPIVGIPVFADQFINVDKSVSRGFAKRVDLSHETPKRLKVAIHEVIGDPSYREKVKYLSLVYHDRPVPPGRMLVHWVEHAVKTRGAPHLRSRALSTPWYQKTYLDLATLVAVVTFGLYITAKHLFKSKFMTHDKKNQ</sequence>
<name>A0A4C1VUV5_EUMVA</name>
<dbReference type="GO" id="GO:0015020">
    <property type="term" value="F:glucuronosyltransferase activity"/>
    <property type="evidence" value="ECO:0007669"/>
    <property type="project" value="UniProtKB-EC"/>
</dbReference>
<comment type="catalytic activity">
    <reaction evidence="5">
        <text>glucuronate acceptor + UDP-alpha-D-glucuronate = acceptor beta-D-glucuronoside + UDP + H(+)</text>
        <dbReference type="Rhea" id="RHEA:21032"/>
        <dbReference type="ChEBI" id="CHEBI:15378"/>
        <dbReference type="ChEBI" id="CHEBI:58052"/>
        <dbReference type="ChEBI" id="CHEBI:58223"/>
        <dbReference type="ChEBI" id="CHEBI:132367"/>
        <dbReference type="ChEBI" id="CHEBI:132368"/>
        <dbReference type="EC" id="2.4.1.17"/>
    </reaction>
</comment>
<keyword evidence="5" id="KW-0812">Transmembrane</keyword>
<keyword evidence="2 4" id="KW-0328">Glycosyltransferase</keyword>
<evidence type="ECO:0000256" key="4">
    <source>
        <dbReference type="RuleBase" id="RU003718"/>
    </source>
</evidence>
<evidence type="ECO:0000256" key="2">
    <source>
        <dbReference type="ARBA" id="ARBA00022676"/>
    </source>
</evidence>
<feature type="transmembrane region" description="Helical" evidence="5">
    <location>
        <begin position="484"/>
        <end position="506"/>
    </location>
</feature>
<dbReference type="Pfam" id="PF00201">
    <property type="entry name" value="UDPGT"/>
    <property type="match status" value="2"/>
</dbReference>
<comment type="caution">
    <text evidence="6">The sequence shown here is derived from an EMBL/GenBank/DDBJ whole genome shotgun (WGS) entry which is preliminary data.</text>
</comment>
<keyword evidence="7" id="KW-1185">Reference proteome</keyword>
<evidence type="ECO:0000256" key="5">
    <source>
        <dbReference type="RuleBase" id="RU362059"/>
    </source>
</evidence>
<keyword evidence="5" id="KW-1133">Transmembrane helix</keyword>
<dbReference type="AlphaFoldDB" id="A0A4C1VUV5"/>
<evidence type="ECO:0000256" key="3">
    <source>
        <dbReference type="ARBA" id="ARBA00022679"/>
    </source>
</evidence>
<dbReference type="SUPFAM" id="SSF53756">
    <property type="entry name" value="UDP-Glycosyltransferase/glycogen phosphorylase"/>
    <property type="match status" value="1"/>
</dbReference>
<evidence type="ECO:0000313" key="6">
    <source>
        <dbReference type="EMBL" id="GBP42162.1"/>
    </source>
</evidence>
<dbReference type="EMBL" id="BGZK01000413">
    <property type="protein sequence ID" value="GBP42162.1"/>
    <property type="molecule type" value="Genomic_DNA"/>
</dbReference>
<dbReference type="InterPro" id="IPR002213">
    <property type="entry name" value="UDP_glucos_trans"/>
</dbReference>
<dbReference type="EC" id="2.4.1.17" evidence="5"/>
<dbReference type="PANTHER" id="PTHR48043:SF159">
    <property type="entry name" value="EG:EG0003.4 PROTEIN-RELATED"/>
    <property type="match status" value="1"/>
</dbReference>
<reference evidence="6 7" key="1">
    <citation type="journal article" date="2019" name="Commun. Biol.">
        <title>The bagworm genome reveals a unique fibroin gene that provides high tensile strength.</title>
        <authorList>
            <person name="Kono N."/>
            <person name="Nakamura H."/>
            <person name="Ohtoshi R."/>
            <person name="Tomita M."/>
            <person name="Numata K."/>
            <person name="Arakawa K."/>
        </authorList>
    </citation>
    <scope>NUCLEOTIDE SEQUENCE [LARGE SCALE GENOMIC DNA]</scope>
</reference>
<dbReference type="InterPro" id="IPR035595">
    <property type="entry name" value="UDP_glycos_trans_CS"/>
</dbReference>
<dbReference type="CDD" id="cd03784">
    <property type="entry name" value="GT1_Gtf-like"/>
    <property type="match status" value="1"/>
</dbReference>
<dbReference type="GO" id="GO:0016020">
    <property type="term" value="C:membrane"/>
    <property type="evidence" value="ECO:0007669"/>
    <property type="project" value="UniProtKB-SubCell"/>
</dbReference>
<dbReference type="InterPro" id="IPR050271">
    <property type="entry name" value="UDP-glycosyltransferase"/>
</dbReference>
<dbReference type="PROSITE" id="PS00375">
    <property type="entry name" value="UDPGT"/>
    <property type="match status" value="1"/>
</dbReference>
<keyword evidence="5" id="KW-0472">Membrane</keyword>
<comment type="subcellular location">
    <subcellularLocation>
        <location evidence="5">Membrane</location>
        <topology evidence="5">Single-pass membrane protein</topology>
    </subcellularLocation>
</comment>
<evidence type="ECO:0000256" key="1">
    <source>
        <dbReference type="ARBA" id="ARBA00009995"/>
    </source>
</evidence>
<dbReference type="Proteomes" id="UP000299102">
    <property type="component" value="Unassembled WGS sequence"/>
</dbReference>
<proteinExistence type="inferred from homology"/>
<dbReference type="Gene3D" id="3.40.50.2000">
    <property type="entry name" value="Glycogen Phosphorylase B"/>
    <property type="match status" value="1"/>
</dbReference>
<comment type="similarity">
    <text evidence="1 4">Belongs to the UDP-glycosyltransferase family.</text>
</comment>
<evidence type="ECO:0000313" key="7">
    <source>
        <dbReference type="Proteomes" id="UP000299102"/>
    </source>
</evidence>
<dbReference type="PANTHER" id="PTHR48043">
    <property type="entry name" value="EG:EG0003.4 PROTEIN-RELATED"/>
    <property type="match status" value="1"/>
</dbReference>
<dbReference type="OrthoDB" id="5835829at2759"/>